<feature type="transmembrane region" description="Helical" evidence="1">
    <location>
        <begin position="29"/>
        <end position="49"/>
    </location>
</feature>
<dbReference type="NCBIfam" id="TIGR02831">
    <property type="entry name" value="spo_II_M"/>
    <property type="match status" value="1"/>
</dbReference>
<keyword evidence="1" id="KW-0472">Membrane</keyword>
<dbReference type="Proteomes" id="UP000183508">
    <property type="component" value="Unassembled WGS sequence"/>
</dbReference>
<dbReference type="InterPro" id="IPR002798">
    <property type="entry name" value="SpoIIM-like"/>
</dbReference>
<dbReference type="InterPro" id="IPR014196">
    <property type="entry name" value="SpoIIM"/>
</dbReference>
<dbReference type="AlphaFoldDB" id="A0A1I7KMM2"/>
<dbReference type="eggNOG" id="COG1300">
    <property type="taxonomic scope" value="Bacteria"/>
</dbReference>
<evidence type="ECO:0000313" key="3">
    <source>
        <dbReference type="Proteomes" id="UP000183508"/>
    </source>
</evidence>
<gene>
    <name evidence="2" type="ORF">SAMN05421543_11747</name>
</gene>
<organism evidence="2 3">
    <name type="scientific">Alicyclobacillus macrosporangiidus</name>
    <dbReference type="NCBI Taxonomy" id="392015"/>
    <lineage>
        <taxon>Bacteria</taxon>
        <taxon>Bacillati</taxon>
        <taxon>Bacillota</taxon>
        <taxon>Bacilli</taxon>
        <taxon>Bacillales</taxon>
        <taxon>Alicyclobacillaceae</taxon>
        <taxon>Alicyclobacillus</taxon>
    </lineage>
</organism>
<keyword evidence="1" id="KW-1133">Transmembrane helix</keyword>
<dbReference type="EMBL" id="FPBV01000017">
    <property type="protein sequence ID" value="SFU98672.1"/>
    <property type="molecule type" value="Genomic_DNA"/>
</dbReference>
<feature type="transmembrane region" description="Helical" evidence="1">
    <location>
        <begin position="138"/>
        <end position="167"/>
    </location>
</feature>
<dbReference type="STRING" id="392015.SAMN05421543_11747"/>
<name>A0A1I7KMM2_9BACL</name>
<sequence length="220" mass="23609">MIPIPAAGIPWAGRAADGWRWLCARGRPFWRAWTFLTAVVLCGLVFGGLTAGQLNAADTAVLARSVQELLTAVGQHQLAPAHTLWWQRMMGDAQLLALLWLFGVSVIGLPFIVIALFLRAFGVGFAVGFTVLQFGWRGLVVAAVAVFLHQLLSMTALLGAAVAALRFSADILRQVHTRPRLPMALLQYSAWFLVCLGGLMAGASVQAYVAPTLLTAAFTP</sequence>
<reference evidence="3" key="1">
    <citation type="submission" date="2016-10" db="EMBL/GenBank/DDBJ databases">
        <authorList>
            <person name="Varghese N."/>
        </authorList>
    </citation>
    <scope>NUCLEOTIDE SEQUENCE [LARGE SCALE GENOMIC DNA]</scope>
    <source>
        <strain evidence="3">DSM 17980</strain>
    </source>
</reference>
<protein>
    <submittedName>
        <fullName evidence="2">Stage II sporulation protein M</fullName>
    </submittedName>
</protein>
<accession>A0A1I7KMM2</accession>
<keyword evidence="3" id="KW-1185">Reference proteome</keyword>
<dbReference type="RefSeq" id="WP_175511538.1">
    <property type="nucleotide sequence ID" value="NZ_FPBV01000017.1"/>
</dbReference>
<evidence type="ECO:0000256" key="1">
    <source>
        <dbReference type="SAM" id="Phobius"/>
    </source>
</evidence>
<feature type="transmembrane region" description="Helical" evidence="1">
    <location>
        <begin position="188"/>
        <end position="210"/>
    </location>
</feature>
<evidence type="ECO:0000313" key="2">
    <source>
        <dbReference type="EMBL" id="SFU98672.1"/>
    </source>
</evidence>
<keyword evidence="1" id="KW-0812">Transmembrane</keyword>
<dbReference type="Pfam" id="PF01944">
    <property type="entry name" value="SpoIIM"/>
    <property type="match status" value="1"/>
</dbReference>
<feature type="transmembrane region" description="Helical" evidence="1">
    <location>
        <begin position="95"/>
        <end position="118"/>
    </location>
</feature>
<dbReference type="PIRSF" id="PIRSF038973">
    <property type="entry name" value="SpoIIM"/>
    <property type="match status" value="1"/>
</dbReference>
<proteinExistence type="predicted"/>